<evidence type="ECO:0000256" key="2">
    <source>
        <dbReference type="ARBA" id="ARBA00004128"/>
    </source>
</evidence>
<feature type="transmembrane region" description="Helical" evidence="9">
    <location>
        <begin position="487"/>
        <end position="508"/>
    </location>
</feature>
<keyword evidence="7" id="KW-0325">Glycoprotein</keyword>
<feature type="transmembrane region" description="Helical" evidence="9">
    <location>
        <begin position="462"/>
        <end position="480"/>
    </location>
</feature>
<evidence type="ECO:0000256" key="4">
    <source>
        <dbReference type="ARBA" id="ARBA00017435"/>
    </source>
</evidence>
<dbReference type="AlphaFoldDB" id="A0A6G9XVU2"/>
<feature type="domain" description="Peptidase M28" evidence="10">
    <location>
        <begin position="109"/>
        <end position="299"/>
    </location>
</feature>
<evidence type="ECO:0000256" key="3">
    <source>
        <dbReference type="ARBA" id="ARBA00010918"/>
    </source>
</evidence>
<accession>A0A6G9XVU2</accession>
<evidence type="ECO:0000313" key="11">
    <source>
        <dbReference type="EMBL" id="QIS05054.1"/>
    </source>
</evidence>
<evidence type="ECO:0000313" key="12">
    <source>
        <dbReference type="Proteomes" id="UP000501705"/>
    </source>
</evidence>
<reference evidence="11 12" key="1">
    <citation type="journal article" date="2019" name="ACS Chem. Biol.">
        <title>Identification and Mobilization of a Cryptic Antibiotic Biosynthesis Gene Locus from a Human-Pathogenic Nocardia Isolate.</title>
        <authorList>
            <person name="Herisse M."/>
            <person name="Ishida K."/>
            <person name="Porter J.L."/>
            <person name="Howden B."/>
            <person name="Hertweck C."/>
            <person name="Stinear T.P."/>
            <person name="Pidot S.J."/>
        </authorList>
    </citation>
    <scope>NUCLEOTIDE SEQUENCE [LARGE SCALE GENOMIC DNA]</scope>
    <source>
        <strain evidence="11 12">AUSMDU00024985</strain>
    </source>
</reference>
<dbReference type="Pfam" id="PF04389">
    <property type="entry name" value="Peptidase_M28"/>
    <property type="match status" value="1"/>
</dbReference>
<dbReference type="PANTHER" id="PTHR12147">
    <property type="entry name" value="METALLOPEPTIDASE M28 FAMILY MEMBER"/>
    <property type="match status" value="1"/>
</dbReference>
<dbReference type="InterPro" id="IPR007484">
    <property type="entry name" value="Peptidase_M28"/>
</dbReference>
<dbReference type="SUPFAM" id="SSF53187">
    <property type="entry name" value="Zn-dependent exopeptidases"/>
    <property type="match status" value="1"/>
</dbReference>
<name>A0A6G9XVU2_NOCBR</name>
<feature type="transmembrane region" description="Helical" evidence="9">
    <location>
        <begin position="434"/>
        <end position="456"/>
    </location>
</feature>
<keyword evidence="6 9" id="KW-1133">Transmembrane helix</keyword>
<dbReference type="GO" id="GO:0006508">
    <property type="term" value="P:proteolysis"/>
    <property type="evidence" value="ECO:0007669"/>
    <property type="project" value="InterPro"/>
</dbReference>
<comment type="similarity">
    <text evidence="3">Belongs to the peptidase M28 family.</text>
</comment>
<dbReference type="GO" id="GO:0008235">
    <property type="term" value="F:metalloexopeptidase activity"/>
    <property type="evidence" value="ECO:0007669"/>
    <property type="project" value="InterPro"/>
</dbReference>
<dbReference type="PROSITE" id="PS51257">
    <property type="entry name" value="PROKAR_LIPOPROTEIN"/>
    <property type="match status" value="1"/>
</dbReference>
<feature type="transmembrane region" description="Helical" evidence="9">
    <location>
        <begin position="514"/>
        <end position="532"/>
    </location>
</feature>
<evidence type="ECO:0000256" key="8">
    <source>
        <dbReference type="ARBA" id="ARBA00031512"/>
    </source>
</evidence>
<dbReference type="Gene3D" id="3.40.630.10">
    <property type="entry name" value="Zn peptidases"/>
    <property type="match status" value="1"/>
</dbReference>
<proteinExistence type="inferred from homology"/>
<dbReference type="EMBL" id="CP046171">
    <property type="protein sequence ID" value="QIS05054.1"/>
    <property type="molecule type" value="Genomic_DNA"/>
</dbReference>
<evidence type="ECO:0000256" key="1">
    <source>
        <dbReference type="ARBA" id="ARBA00003273"/>
    </source>
</evidence>
<comment type="subcellular location">
    <subcellularLocation>
        <location evidence="2">Vacuole membrane</location>
        <topology evidence="2">Multi-pass membrane protein</topology>
    </subcellularLocation>
</comment>
<feature type="transmembrane region" description="Helical" evidence="9">
    <location>
        <begin position="544"/>
        <end position="564"/>
    </location>
</feature>
<feature type="transmembrane region" description="Helical" evidence="9">
    <location>
        <begin position="324"/>
        <end position="349"/>
    </location>
</feature>
<gene>
    <name evidence="11" type="ORF">F5X71_24480</name>
</gene>
<protein>
    <recommendedName>
        <fullName evidence="4">Vacuolar membrane protease</fullName>
    </recommendedName>
    <alternativeName>
        <fullName evidence="8">FXNA-related family protease 1</fullName>
    </alternativeName>
</protein>
<dbReference type="RefSeq" id="WP_167464149.1">
    <property type="nucleotide sequence ID" value="NZ_CP046171.1"/>
</dbReference>
<feature type="transmembrane region" description="Helical" evidence="9">
    <location>
        <begin position="361"/>
        <end position="386"/>
    </location>
</feature>
<evidence type="ECO:0000256" key="9">
    <source>
        <dbReference type="SAM" id="Phobius"/>
    </source>
</evidence>
<keyword evidence="5" id="KW-0926">Vacuole</keyword>
<keyword evidence="11" id="KW-0378">Hydrolase</keyword>
<comment type="function">
    <text evidence="1">May be involved in vacuolar sorting and osmoregulation.</text>
</comment>
<evidence type="ECO:0000256" key="7">
    <source>
        <dbReference type="ARBA" id="ARBA00023180"/>
    </source>
</evidence>
<dbReference type="InterPro" id="IPR045175">
    <property type="entry name" value="M28_fam"/>
</dbReference>
<keyword evidence="9" id="KW-0472">Membrane</keyword>
<evidence type="ECO:0000259" key="10">
    <source>
        <dbReference type="Pfam" id="PF04389"/>
    </source>
</evidence>
<organism evidence="11 12">
    <name type="scientific">Nocardia brasiliensis</name>
    <dbReference type="NCBI Taxonomy" id="37326"/>
    <lineage>
        <taxon>Bacteria</taxon>
        <taxon>Bacillati</taxon>
        <taxon>Actinomycetota</taxon>
        <taxon>Actinomycetes</taxon>
        <taxon>Mycobacteriales</taxon>
        <taxon>Nocardiaceae</taxon>
        <taxon>Nocardia</taxon>
    </lineage>
</organism>
<feature type="transmembrane region" description="Helical" evidence="9">
    <location>
        <begin position="408"/>
        <end position="427"/>
    </location>
</feature>
<sequence>MRIGPRLSGLLAFVVLLLIACATVWEQQPHGHRDESASAETFSAARAMRIIEEIARRPHPVGTPEHDRVRDHLVGELRALGLDTEIQEGVGRYPSGLSRDVLGMGHVANIIARLPGTNSTGTIFLTAHYDSVVSGPGANDDGSGVAAIMETVRALRASGTTVRNDVVVLLTDAEEQGLLGAEAFVAAGMDGRKTGVVVNNEARGAGGPVLLWRVTHPDGALVRAVADAAPHPNTDSLTTALAGTQTSSNTDFAAFEPGGLRVLDWAYAGRSAYYHNRFDDPAHVDRATLQQMGDNNLALVRELGDDDLTVADDDVDRAYFQLPFGVLIVLPLWVMIALAVATVLVVALVVRRFLRAGETSLGRVIVSGATALLTAPIAAGAVYGTWELVKFIRPEYRPLFVDPYRPEFFYVAMLTASAAALLAWFALARRLFGAAAAAAGLLSCLTLLGVALTALAPGTGHLLVVPTFAAAVGVRITFLVPERWQPAVLTVFLIPAAIFLGSATWPALQTGIPTAPFLVAPAVALVGGLLLLTLTKTWPARHGWTIPTAAVLLTVALAATGLAVDRFDEQHPLTSQLVYALDAEHNAARWISREAPDRWTRDLVGTAALDPRFAELWPTTGASGIAPAARLLPPVAEILADTTTAEQRSVTLRLRSQRDATGISLRYATAPLSLRVAGREVPEPPKKGIHFNAPPRDGIEVEITAPAGPLPLDLIDFTYLPDSQLPVLPPVPDDIYFRQDSTTAVFTSIPGL</sequence>
<dbReference type="Proteomes" id="UP000501705">
    <property type="component" value="Chromosome"/>
</dbReference>
<dbReference type="GO" id="GO:0005774">
    <property type="term" value="C:vacuolar membrane"/>
    <property type="evidence" value="ECO:0007669"/>
    <property type="project" value="UniProtKB-SubCell"/>
</dbReference>
<evidence type="ECO:0000256" key="6">
    <source>
        <dbReference type="ARBA" id="ARBA00022989"/>
    </source>
</evidence>
<keyword evidence="9" id="KW-0812">Transmembrane</keyword>
<evidence type="ECO:0000256" key="5">
    <source>
        <dbReference type="ARBA" id="ARBA00022554"/>
    </source>
</evidence>
<dbReference type="PANTHER" id="PTHR12147:SF58">
    <property type="entry name" value="VACUOLAR MEMBRANE PROTEASE"/>
    <property type="match status" value="1"/>
</dbReference>